<evidence type="ECO:0000313" key="2">
    <source>
        <dbReference type="EMBL" id="SKA67115.1"/>
    </source>
</evidence>
<evidence type="ECO:0000313" key="3">
    <source>
        <dbReference type="Proteomes" id="UP000190162"/>
    </source>
</evidence>
<feature type="chain" id="PRO_5012301261" description="HEAT repeat-containing protein" evidence="1">
    <location>
        <begin position="21"/>
        <end position="200"/>
    </location>
</feature>
<dbReference type="Proteomes" id="UP000190162">
    <property type="component" value="Unassembled WGS sequence"/>
</dbReference>
<dbReference type="RefSeq" id="WP_078754303.1">
    <property type="nucleotide sequence ID" value="NZ_FUXU01000091.1"/>
</dbReference>
<dbReference type="EMBL" id="FUXU01000091">
    <property type="protein sequence ID" value="SKA67115.1"/>
    <property type="molecule type" value="Genomic_DNA"/>
</dbReference>
<proteinExistence type="predicted"/>
<gene>
    <name evidence="2" type="ORF">SAMN02745132_04188</name>
</gene>
<sequence>MKKTLITVSAIMFQASAVYGACNLNTDVEQSKVSELIFGIERSPTEYQSLLKIREVIYNKDYDTKYIECILNANPRFHSRNNDSINLFSIYARNINKNHEKIKIEDEKTVTDILTRATDNYTLVESARALRVFRSESSIRILDDILSSGLADPVKSEAVNSLIYVGNSLAVKILRINVDNDKLSENTKSLIIEGLNFLTR</sequence>
<reference evidence="3" key="1">
    <citation type="submission" date="2017-02" db="EMBL/GenBank/DDBJ databases">
        <authorList>
            <person name="Varghese N."/>
            <person name="Submissions S."/>
        </authorList>
    </citation>
    <scope>NUCLEOTIDE SEQUENCE [LARGE SCALE GENOMIC DNA]</scope>
    <source>
        <strain evidence="3">DSM 22720</strain>
    </source>
</reference>
<accession>A0A1T4VQG6</accession>
<keyword evidence="1" id="KW-0732">Signal</keyword>
<keyword evidence="3" id="KW-1185">Reference proteome</keyword>
<evidence type="ECO:0008006" key="4">
    <source>
        <dbReference type="Google" id="ProtNLM"/>
    </source>
</evidence>
<name>A0A1T4VQG6_9GAMM</name>
<feature type="signal peptide" evidence="1">
    <location>
        <begin position="1"/>
        <end position="20"/>
    </location>
</feature>
<protein>
    <recommendedName>
        <fullName evidence="4">HEAT repeat-containing protein</fullName>
    </recommendedName>
</protein>
<evidence type="ECO:0000256" key="1">
    <source>
        <dbReference type="SAM" id="SignalP"/>
    </source>
</evidence>
<dbReference type="AlphaFoldDB" id="A0A1T4VQG6"/>
<organism evidence="2 3">
    <name type="scientific">Enterovibrio nigricans DSM 22720</name>
    <dbReference type="NCBI Taxonomy" id="1121868"/>
    <lineage>
        <taxon>Bacteria</taxon>
        <taxon>Pseudomonadati</taxon>
        <taxon>Pseudomonadota</taxon>
        <taxon>Gammaproteobacteria</taxon>
        <taxon>Vibrionales</taxon>
        <taxon>Vibrionaceae</taxon>
        <taxon>Enterovibrio</taxon>
    </lineage>
</organism>